<feature type="non-terminal residue" evidence="2">
    <location>
        <position position="1"/>
    </location>
</feature>
<dbReference type="GeneID" id="25729303"/>
<feature type="region of interest" description="Disordered" evidence="1">
    <location>
        <begin position="540"/>
        <end position="580"/>
    </location>
</feature>
<name>A0A0D2M3R9_9CHLO</name>
<sequence>AVDGSGCVVIHGTGKNGAAAHHGVPADGGGAGGGGEGASSHDSRPRSRPTCWRSAALLLIALAAAAALAAHARSPVPGATNLLGSRDARGGQRGAVGASGAEALPLERPSTVAGYAGNSRSGDGSSSSDAGTHPPSGSTSSINGAEQGAAKIAKTSSRSSDHPGGTHTPAAAAQSAAPSAIWAARGNAAPVVLLSGGRTSAMAGDTFAAAGFNCIPPEREFDWLPHALPGLQDRQGPTAEPEERGVRRRGLQQRQERLRQQQQQEQQQYITPSNALRLAQTRGAGPSGRSVAAADRAIGTSKTQGGGGGTVASGADDSAKGDGGSHSRSGSSSGPGSSSDSGSGGRNGSGGIDDGVGWRDFRIAIVNDVPFHHEVTLGVAHALQGRRDRLKVYLHKSVFSPDASGPSHGLLPFLRRKLPNTTLADAYHKRGIAPADVVFFLSPEFNIDYVREFMEAARPRLVVMRLRYLLGLHPFTGVATLSPHVADKLSKRLNGAHTHWMLPMLPAGCDSGCFEGFAVQGKFEGTRRTYSTLWQAMLSRQPQPAPPDPAVGAAAAPPAASPPSLRRPRGLAGAGGAAGAAPVPRINIVGSGNLAALKLPRGLAGSVYVYKDLGYGDYYDTLCRSIALLPLFNEASGYLRDKISSSVSASLAAGTPLLVPRVFLQTYSYMTAEHVLLMEPGESELQAMERLMGSPSLPDVLAARRKALLRLRFVLNLQAAAKLDALVKAAQGRAKSPGKHPPSLERRGGVAKAGSQGRTGGGKENLLSKMNP</sequence>
<proteinExistence type="predicted"/>
<dbReference type="KEGG" id="mng:MNEG_11986"/>
<evidence type="ECO:0000256" key="1">
    <source>
        <dbReference type="SAM" id="MobiDB-lite"/>
    </source>
</evidence>
<feature type="compositionally biased region" description="Gly residues" evidence="1">
    <location>
        <begin position="26"/>
        <end position="37"/>
    </location>
</feature>
<feature type="region of interest" description="Disordered" evidence="1">
    <location>
        <begin position="228"/>
        <end position="352"/>
    </location>
</feature>
<feature type="compositionally biased region" description="Low complexity" evidence="1">
    <location>
        <begin position="116"/>
        <end position="131"/>
    </location>
</feature>
<feature type="compositionally biased region" description="Polar residues" evidence="1">
    <location>
        <begin position="135"/>
        <end position="144"/>
    </location>
</feature>
<protein>
    <submittedName>
        <fullName evidence="2">Uncharacterized protein</fullName>
    </submittedName>
</protein>
<dbReference type="OrthoDB" id="549336at2759"/>
<feature type="region of interest" description="Disordered" evidence="1">
    <location>
        <begin position="16"/>
        <end position="48"/>
    </location>
</feature>
<keyword evidence="3" id="KW-1185">Reference proteome</keyword>
<accession>A0A0D2M3R9</accession>
<feature type="compositionally biased region" description="Gly residues" evidence="1">
    <location>
        <begin position="342"/>
        <end position="352"/>
    </location>
</feature>
<feature type="compositionally biased region" description="Low complexity" evidence="1">
    <location>
        <begin position="550"/>
        <end position="564"/>
    </location>
</feature>
<feature type="region of interest" description="Disordered" evidence="1">
    <location>
        <begin position="83"/>
        <end position="173"/>
    </location>
</feature>
<gene>
    <name evidence="2" type="ORF">MNEG_11986</name>
</gene>
<evidence type="ECO:0000313" key="3">
    <source>
        <dbReference type="Proteomes" id="UP000054498"/>
    </source>
</evidence>
<organism evidence="2 3">
    <name type="scientific">Monoraphidium neglectum</name>
    <dbReference type="NCBI Taxonomy" id="145388"/>
    <lineage>
        <taxon>Eukaryota</taxon>
        <taxon>Viridiplantae</taxon>
        <taxon>Chlorophyta</taxon>
        <taxon>core chlorophytes</taxon>
        <taxon>Chlorophyceae</taxon>
        <taxon>CS clade</taxon>
        <taxon>Sphaeropleales</taxon>
        <taxon>Selenastraceae</taxon>
        <taxon>Monoraphidium</taxon>
    </lineage>
</organism>
<dbReference type="Proteomes" id="UP000054498">
    <property type="component" value="Unassembled WGS sequence"/>
</dbReference>
<dbReference type="EMBL" id="KK103220">
    <property type="protein sequence ID" value="KIY95976.1"/>
    <property type="molecule type" value="Genomic_DNA"/>
</dbReference>
<feature type="compositionally biased region" description="Low complexity" evidence="1">
    <location>
        <begin position="326"/>
        <end position="341"/>
    </location>
</feature>
<feature type="region of interest" description="Disordered" evidence="1">
    <location>
        <begin position="732"/>
        <end position="772"/>
    </location>
</feature>
<evidence type="ECO:0000313" key="2">
    <source>
        <dbReference type="EMBL" id="KIY95976.1"/>
    </source>
</evidence>
<reference evidence="2 3" key="1">
    <citation type="journal article" date="2013" name="BMC Genomics">
        <title>Reconstruction of the lipid metabolism for the microalga Monoraphidium neglectum from its genome sequence reveals characteristics suitable for biofuel production.</title>
        <authorList>
            <person name="Bogen C."/>
            <person name="Al-Dilaimi A."/>
            <person name="Albersmeier A."/>
            <person name="Wichmann J."/>
            <person name="Grundmann M."/>
            <person name="Rupp O."/>
            <person name="Lauersen K.J."/>
            <person name="Blifernez-Klassen O."/>
            <person name="Kalinowski J."/>
            <person name="Goesmann A."/>
            <person name="Mussgnug J.H."/>
            <person name="Kruse O."/>
        </authorList>
    </citation>
    <scope>NUCLEOTIDE SEQUENCE [LARGE SCALE GENOMIC DNA]</scope>
    <source>
        <strain evidence="2 3">SAG 48.87</strain>
    </source>
</reference>
<dbReference type="AlphaFoldDB" id="A0A0D2M3R9"/>
<dbReference type="RefSeq" id="XP_013894996.1">
    <property type="nucleotide sequence ID" value="XM_014039542.1"/>
</dbReference>